<evidence type="ECO:0000256" key="1">
    <source>
        <dbReference type="ARBA" id="ARBA00023224"/>
    </source>
</evidence>
<keyword evidence="5" id="KW-0472">Membrane</keyword>
<sequence>MMNLKSVKIRVILLVAVAAIVVGIAISLVSLPKFSSALTDAYLNQLNAVKESKKDHIQNFFEDIKSLIISTAQSQGTVGAMDAFATTFHKIHEEIDIDLEKAKKELIEHYKSNYLNKVNYDIPGVKKRRPVEEYLPKSPDGIIAQKLYIVDNPKPVGEKNGLMYSNDKTTYSYAHKIYHKSFNTMLEKYGLYDIFLVDNDGYVVYTDFKEKDYATNLLNGPYSETGLARAYKKAKNLSAGKIAFDDFAPYEPSYNLPAAFIATPIFFEGKRIGVLIFQFPIDRINKIMSFNGQYEKAGLGKSGEVYLIGSDKKFKNDSRFTKEMNDPVVKKLGTTIGVFKVDTESVRAALSGKSGAWIINDYRGVPVLSAYAPIDVYGKRWAIIAEIDEEEALEVNKNITLMIIGISSIVVIGFILLALFLVNTLIISKLDKLQEAAQDLAMGEGDLTRRVIVPEGDEFYEVAKNINMFIEKVQNTIVEAKITSHENTSIAEELSRTSLAIGKKAEEEAHIVENVTEKGKDLEKILEDAIERAKMTKDEIDSAEEELRNASKKIDDLAAKVTERSAAEDELSNRLQQLSQDAQDVKGVLDVISDIAEQTNLLALNAAIEAARAGEHGRGFAVVADEVRKLAERTQKSLSEINATINVIVQSISDTSEAIAQNAKEIATLSNNATEAQEEIANSVNKMDNSIINVDEMVQGYIENTKSIEDMIKDIENINEISSSNARTVEEIASASEHLASMTAKLNHLLEQYKT</sequence>
<dbReference type="Gene3D" id="1.10.287.950">
    <property type="entry name" value="Methyl-accepting chemotaxis protein"/>
    <property type="match status" value="1"/>
</dbReference>
<keyword evidence="5" id="KW-0812">Transmembrane</keyword>
<keyword evidence="4" id="KW-0175">Coiled coil</keyword>
<accession>A0A1I5PF67</accession>
<gene>
    <name evidence="8" type="ORF">SAMN05216234_11512</name>
</gene>
<evidence type="ECO:0000256" key="4">
    <source>
        <dbReference type="SAM" id="Coils"/>
    </source>
</evidence>
<keyword evidence="9" id="KW-1185">Reference proteome</keyword>
<dbReference type="SUPFAM" id="SSF58104">
    <property type="entry name" value="Methyl-accepting chemotaxis protein (MCP) signaling domain"/>
    <property type="match status" value="1"/>
</dbReference>
<dbReference type="CDD" id="cd06225">
    <property type="entry name" value="HAMP"/>
    <property type="match status" value="1"/>
</dbReference>
<dbReference type="CDD" id="cd18774">
    <property type="entry name" value="PDC2_HK_sensor"/>
    <property type="match status" value="1"/>
</dbReference>
<dbReference type="InterPro" id="IPR003660">
    <property type="entry name" value="HAMP_dom"/>
</dbReference>
<evidence type="ECO:0000313" key="8">
    <source>
        <dbReference type="EMBL" id="SFP32527.1"/>
    </source>
</evidence>
<evidence type="ECO:0000256" key="5">
    <source>
        <dbReference type="SAM" id="Phobius"/>
    </source>
</evidence>
<name>A0A1I5PF67_9BACT</name>
<dbReference type="STRING" id="223786.SAMN05216234_11512"/>
<dbReference type="SMART" id="SM00283">
    <property type="entry name" value="MA"/>
    <property type="match status" value="1"/>
</dbReference>
<proteinExistence type="inferred from homology"/>
<dbReference type="PROSITE" id="PS50111">
    <property type="entry name" value="CHEMOTAXIS_TRANSDUC_2"/>
    <property type="match status" value="1"/>
</dbReference>
<dbReference type="PANTHER" id="PTHR32089">
    <property type="entry name" value="METHYL-ACCEPTING CHEMOTAXIS PROTEIN MCPB"/>
    <property type="match status" value="1"/>
</dbReference>
<feature type="domain" description="HAMP" evidence="7">
    <location>
        <begin position="424"/>
        <end position="478"/>
    </location>
</feature>
<evidence type="ECO:0000256" key="2">
    <source>
        <dbReference type="ARBA" id="ARBA00029447"/>
    </source>
</evidence>
<organism evidence="8 9">
    <name type="scientific">Hydrogenimonas thermophila</name>
    <dbReference type="NCBI Taxonomy" id="223786"/>
    <lineage>
        <taxon>Bacteria</taxon>
        <taxon>Pseudomonadati</taxon>
        <taxon>Campylobacterota</taxon>
        <taxon>Epsilonproteobacteria</taxon>
        <taxon>Campylobacterales</taxon>
        <taxon>Hydrogenimonadaceae</taxon>
        <taxon>Hydrogenimonas</taxon>
    </lineage>
</organism>
<dbReference type="Pfam" id="PF00672">
    <property type="entry name" value="HAMP"/>
    <property type="match status" value="1"/>
</dbReference>
<dbReference type="GO" id="GO:0016020">
    <property type="term" value="C:membrane"/>
    <property type="evidence" value="ECO:0007669"/>
    <property type="project" value="InterPro"/>
</dbReference>
<keyword evidence="5" id="KW-1133">Transmembrane helix</keyword>
<feature type="coiled-coil region" evidence="4">
    <location>
        <begin position="659"/>
        <end position="686"/>
    </location>
</feature>
<evidence type="ECO:0000259" key="6">
    <source>
        <dbReference type="PROSITE" id="PS50111"/>
    </source>
</evidence>
<dbReference type="PANTHER" id="PTHR32089:SF114">
    <property type="entry name" value="METHYL-ACCEPTING CHEMOTAXIS PROTEIN MCPB"/>
    <property type="match status" value="1"/>
</dbReference>
<evidence type="ECO:0000256" key="3">
    <source>
        <dbReference type="PROSITE-ProRule" id="PRU00284"/>
    </source>
</evidence>
<evidence type="ECO:0000313" key="9">
    <source>
        <dbReference type="Proteomes" id="UP000199227"/>
    </source>
</evidence>
<dbReference type="EMBL" id="FOXB01000015">
    <property type="protein sequence ID" value="SFP32527.1"/>
    <property type="molecule type" value="Genomic_DNA"/>
</dbReference>
<feature type="domain" description="Methyl-accepting transducer" evidence="6">
    <location>
        <begin position="483"/>
        <end position="740"/>
    </location>
</feature>
<dbReference type="Pfam" id="PF00015">
    <property type="entry name" value="MCPsignal"/>
    <property type="match status" value="1"/>
</dbReference>
<dbReference type="AlphaFoldDB" id="A0A1I5PF67"/>
<dbReference type="PROSITE" id="PS50885">
    <property type="entry name" value="HAMP"/>
    <property type="match status" value="1"/>
</dbReference>
<protein>
    <submittedName>
        <fullName evidence="8">Methyl-accepting chemotaxis protein</fullName>
    </submittedName>
</protein>
<dbReference type="Proteomes" id="UP000199227">
    <property type="component" value="Unassembled WGS sequence"/>
</dbReference>
<dbReference type="SMART" id="SM00304">
    <property type="entry name" value="HAMP"/>
    <property type="match status" value="1"/>
</dbReference>
<feature type="transmembrane region" description="Helical" evidence="5">
    <location>
        <begin position="399"/>
        <end position="422"/>
    </location>
</feature>
<feature type="coiled-coil region" evidence="4">
    <location>
        <begin position="512"/>
        <end position="588"/>
    </location>
</feature>
<dbReference type="OrthoDB" id="9776024at2"/>
<reference evidence="8 9" key="1">
    <citation type="submission" date="2016-10" db="EMBL/GenBank/DDBJ databases">
        <authorList>
            <person name="de Groot N.N."/>
        </authorList>
    </citation>
    <scope>NUCLEOTIDE SEQUENCE [LARGE SCALE GENOMIC DNA]</scope>
    <source>
        <strain evidence="8 9">EP1-55-1</strain>
    </source>
</reference>
<evidence type="ECO:0000259" key="7">
    <source>
        <dbReference type="PROSITE" id="PS50885"/>
    </source>
</evidence>
<dbReference type="InterPro" id="IPR004089">
    <property type="entry name" value="MCPsignal_dom"/>
</dbReference>
<dbReference type="GO" id="GO:0007165">
    <property type="term" value="P:signal transduction"/>
    <property type="evidence" value="ECO:0007669"/>
    <property type="project" value="UniProtKB-KW"/>
</dbReference>
<keyword evidence="1 3" id="KW-0807">Transducer</keyword>
<comment type="similarity">
    <text evidence="2">Belongs to the methyl-accepting chemotaxis (MCP) protein family.</text>
</comment>